<name>A0ABY3MTG6_9GAMM</name>
<dbReference type="SMART" id="SM00710">
    <property type="entry name" value="PbH1"/>
    <property type="match status" value="4"/>
</dbReference>
<feature type="compositionally biased region" description="Low complexity" evidence="1">
    <location>
        <begin position="398"/>
        <end position="408"/>
    </location>
</feature>
<dbReference type="Pfam" id="PF14592">
    <property type="entry name" value="Chondroitinas_B"/>
    <property type="match status" value="1"/>
</dbReference>
<dbReference type="Gene3D" id="2.160.20.10">
    <property type="entry name" value="Single-stranded right-handed beta-helix, Pectin lyase-like"/>
    <property type="match status" value="1"/>
</dbReference>
<feature type="region of interest" description="Disordered" evidence="1">
    <location>
        <begin position="398"/>
        <end position="425"/>
    </location>
</feature>
<keyword evidence="3" id="KW-1185">Reference proteome</keyword>
<proteinExistence type="predicted"/>
<dbReference type="EMBL" id="PJAI02000024">
    <property type="protein sequence ID" value="TYK64498.1"/>
    <property type="molecule type" value="Genomic_DNA"/>
</dbReference>
<dbReference type="SUPFAM" id="SSF51126">
    <property type="entry name" value="Pectin lyase-like"/>
    <property type="match status" value="1"/>
</dbReference>
<protein>
    <submittedName>
        <fullName evidence="2">Uncharacterized protein</fullName>
    </submittedName>
</protein>
<dbReference type="Proteomes" id="UP000815846">
    <property type="component" value="Unassembled WGS sequence"/>
</dbReference>
<evidence type="ECO:0000313" key="2">
    <source>
        <dbReference type="EMBL" id="TYK64498.1"/>
    </source>
</evidence>
<dbReference type="InterPro" id="IPR006626">
    <property type="entry name" value="PbH1"/>
</dbReference>
<evidence type="ECO:0000313" key="3">
    <source>
        <dbReference type="Proteomes" id="UP000815846"/>
    </source>
</evidence>
<dbReference type="InterPro" id="IPR011050">
    <property type="entry name" value="Pectin_lyase_fold/virulence"/>
</dbReference>
<sequence>MTTSPGDLADTLASAKAGDEIIVTGSADEISIKNLNFSSPVLVRAATIGGTTLTSIALTSTNNIIFSGFVYGPNEDASTLFKIVDSTNIGILRSVFDHKDVTTGQNSIIMAGPSQFIEIAYNTFRDKNVTHREGGKNTGSFIKYQYETGAGMTKDTHVHHNYFKNIPAYVATGNTVPEGDSDREAIVMGIADSQDEVTNNLVEYNLFDNCDGENEIITVKTSGNEFSNNTFINSMGSLSFRLGHDNVAHSNQFYGSGDSAVWTDENYQTGGIRVYGADHVIYNNYMEGLSGDSWRLPLLLDNGDQSDTLGNDSHQNVTGANVYGNTIVNSNGGVHIGRADSKYGNSPTNNTITDNTVVSSQGLLFENDANSSTNNWSGNKVYATGSATAASGGALSNSELNVLSSSPSINAPTPLTPSDVGPSAP</sequence>
<reference evidence="2 3" key="1">
    <citation type="submission" date="2019-08" db="EMBL/GenBank/DDBJ databases">
        <title>Microbe sample from Colwellia echini.</title>
        <authorList>
            <person name="Christiansen L."/>
            <person name="Pathiraja D."/>
            <person name="Schultz-Johansen M."/>
            <person name="Choi I.-G."/>
            <person name="Stougaard P."/>
        </authorList>
    </citation>
    <scope>NUCLEOTIDE SEQUENCE [LARGE SCALE GENOMIC DNA]</scope>
    <source>
        <strain evidence="2 3">A3</strain>
    </source>
</reference>
<gene>
    <name evidence="2" type="ORF">CWS31_015440</name>
</gene>
<evidence type="ECO:0000256" key="1">
    <source>
        <dbReference type="SAM" id="MobiDB-lite"/>
    </source>
</evidence>
<dbReference type="InterPro" id="IPR039513">
    <property type="entry name" value="PL-6"/>
</dbReference>
<comment type="caution">
    <text evidence="2">The sequence shown here is derived from an EMBL/GenBank/DDBJ whole genome shotgun (WGS) entry which is preliminary data.</text>
</comment>
<accession>A0ABY3MTG6</accession>
<dbReference type="InterPro" id="IPR012334">
    <property type="entry name" value="Pectin_lyas_fold"/>
</dbReference>
<organism evidence="2 3">
    <name type="scientific">Colwellia echini</name>
    <dbReference type="NCBI Taxonomy" id="1982103"/>
    <lineage>
        <taxon>Bacteria</taxon>
        <taxon>Pseudomonadati</taxon>
        <taxon>Pseudomonadota</taxon>
        <taxon>Gammaproteobacteria</taxon>
        <taxon>Alteromonadales</taxon>
        <taxon>Colwelliaceae</taxon>
        <taxon>Colwellia</taxon>
    </lineage>
</organism>